<organism evidence="2 3">
    <name type="scientific">Merluccius polli</name>
    <name type="common">Benguela hake</name>
    <name type="synonym">Merluccius cadenati</name>
    <dbReference type="NCBI Taxonomy" id="89951"/>
    <lineage>
        <taxon>Eukaryota</taxon>
        <taxon>Metazoa</taxon>
        <taxon>Chordata</taxon>
        <taxon>Craniata</taxon>
        <taxon>Vertebrata</taxon>
        <taxon>Euteleostomi</taxon>
        <taxon>Actinopterygii</taxon>
        <taxon>Neopterygii</taxon>
        <taxon>Teleostei</taxon>
        <taxon>Neoteleostei</taxon>
        <taxon>Acanthomorphata</taxon>
        <taxon>Zeiogadaria</taxon>
        <taxon>Gadariae</taxon>
        <taxon>Gadiformes</taxon>
        <taxon>Gadoidei</taxon>
        <taxon>Merlucciidae</taxon>
        <taxon>Merluccius</taxon>
    </lineage>
</organism>
<evidence type="ECO:0000256" key="1">
    <source>
        <dbReference type="SAM" id="MobiDB-lite"/>
    </source>
</evidence>
<proteinExistence type="predicted"/>
<dbReference type="Proteomes" id="UP001174136">
    <property type="component" value="Unassembled WGS sequence"/>
</dbReference>
<accession>A0AA47M1R9</accession>
<sequence>MKLTNRGHVAVLIDPNFPEGVEKRIPEVAKVDGGTTCASDGSPGGTGPLAVARAETQRAEDALDGERQRRRFPRSPGDGGEVHRFLVLRRVAGWNAETSGVSSTGWAVVESRPATGWRAVVDRSVGLPLDEGGWWTQALAPRQIAPRLWVLCLEAVQVERKSWTTRWESHRQHTEGVSAHGSCLRPPFPRHHVAQVTKLEWRRYGQGVQPGEEQRLSTEDIVQQDLDLDPGDFWHPPDLTLRHKDSSSWSQHSSSPASTTATRSWLDSLPPPSSLCSASAARLVFNLPKFSHVTPLFRDLHWLPVAARIRFKTMVPTYKAVNGTAPTHLQALVRPHAPARALRVTTSARRPWNDLPADVRTAQSITCFHKRLKTHLDPA</sequence>
<reference evidence="2" key="1">
    <citation type="journal article" date="2023" name="Front. Mar. Sci.">
        <title>A new Merluccius polli reference genome to investigate the effects of global change in West African waters.</title>
        <authorList>
            <person name="Mateo J.L."/>
            <person name="Blanco-Fernandez C."/>
            <person name="Garcia-Vazquez E."/>
            <person name="Machado-Schiaffino G."/>
        </authorList>
    </citation>
    <scope>NUCLEOTIDE SEQUENCE</scope>
    <source>
        <strain evidence="2">C29</strain>
        <tissue evidence="2">Fin</tissue>
    </source>
</reference>
<dbReference type="AlphaFoldDB" id="A0AA47M1R9"/>
<protein>
    <submittedName>
        <fullName evidence="2">Uncharacterized protein</fullName>
    </submittedName>
</protein>
<keyword evidence="3" id="KW-1185">Reference proteome</keyword>
<feature type="region of interest" description="Disordered" evidence="1">
    <location>
        <begin position="59"/>
        <end position="78"/>
    </location>
</feature>
<feature type="compositionally biased region" description="Low complexity" evidence="1">
    <location>
        <begin position="247"/>
        <end position="265"/>
    </location>
</feature>
<comment type="caution">
    <text evidence="2">The sequence shown here is derived from an EMBL/GenBank/DDBJ whole genome shotgun (WGS) entry which is preliminary data.</text>
</comment>
<name>A0AA47M1R9_MERPO</name>
<gene>
    <name evidence="2" type="ORF">N1851_033161</name>
</gene>
<dbReference type="EMBL" id="JAOPHQ010006300">
    <property type="protein sequence ID" value="KAK0132043.1"/>
    <property type="molecule type" value="Genomic_DNA"/>
</dbReference>
<feature type="region of interest" description="Disordered" evidence="1">
    <location>
        <begin position="243"/>
        <end position="265"/>
    </location>
</feature>
<evidence type="ECO:0000313" key="3">
    <source>
        <dbReference type="Proteomes" id="UP001174136"/>
    </source>
</evidence>
<evidence type="ECO:0000313" key="2">
    <source>
        <dbReference type="EMBL" id="KAK0132043.1"/>
    </source>
</evidence>